<dbReference type="PROSITE" id="PS51421">
    <property type="entry name" value="RAS"/>
    <property type="match status" value="1"/>
</dbReference>
<dbReference type="Pfam" id="PF00071">
    <property type="entry name" value="Ras"/>
    <property type="match status" value="1"/>
</dbReference>
<name>A0A6B2LMW0_9EUKA</name>
<dbReference type="NCBIfam" id="TIGR00231">
    <property type="entry name" value="small_GTP"/>
    <property type="match status" value="1"/>
</dbReference>
<keyword evidence="1" id="KW-0547">Nucleotide-binding</keyword>
<dbReference type="PRINTS" id="PR00449">
    <property type="entry name" value="RASTRNSFRMNG"/>
</dbReference>
<evidence type="ECO:0000313" key="4">
    <source>
        <dbReference type="EMBL" id="NDV38170.1"/>
    </source>
</evidence>
<dbReference type="PANTHER" id="PTHR47977">
    <property type="entry name" value="RAS-RELATED PROTEIN RAB"/>
    <property type="match status" value="1"/>
</dbReference>
<dbReference type="SMART" id="SM00175">
    <property type="entry name" value="RAB"/>
    <property type="match status" value="1"/>
</dbReference>
<evidence type="ECO:0000256" key="1">
    <source>
        <dbReference type="ARBA" id="ARBA00022741"/>
    </source>
</evidence>
<dbReference type="AlphaFoldDB" id="A0A6B2LMW0"/>
<dbReference type="EMBL" id="GIBP01009201">
    <property type="protein sequence ID" value="NDV38170.1"/>
    <property type="molecule type" value="Transcribed_RNA"/>
</dbReference>
<keyword evidence="2" id="KW-0342">GTP-binding</keyword>
<dbReference type="CDD" id="cd00154">
    <property type="entry name" value="Rab"/>
    <property type="match status" value="1"/>
</dbReference>
<dbReference type="GO" id="GO:0005525">
    <property type="term" value="F:GTP binding"/>
    <property type="evidence" value="ECO:0007669"/>
    <property type="project" value="UniProtKB-KW"/>
</dbReference>
<dbReference type="InterPro" id="IPR027417">
    <property type="entry name" value="P-loop_NTPase"/>
</dbReference>
<evidence type="ECO:0000256" key="2">
    <source>
        <dbReference type="ARBA" id="ARBA00023134"/>
    </source>
</evidence>
<dbReference type="GO" id="GO:0003924">
    <property type="term" value="F:GTPase activity"/>
    <property type="evidence" value="ECO:0007669"/>
    <property type="project" value="InterPro"/>
</dbReference>
<reference evidence="4" key="1">
    <citation type="journal article" date="2020" name="J. Eukaryot. Microbiol.">
        <title>De novo Sequencing, Assembly and Annotation of the Transcriptome for the Free-Living Testate Amoeba Arcella intermedia.</title>
        <authorList>
            <person name="Ribeiro G.M."/>
            <person name="Porfirio-Sousa A.L."/>
            <person name="Maurer-Alcala X.X."/>
            <person name="Katz L.A."/>
            <person name="Lahr D.J.G."/>
        </authorList>
    </citation>
    <scope>NUCLEOTIDE SEQUENCE</scope>
</reference>
<dbReference type="Gene3D" id="3.40.50.300">
    <property type="entry name" value="P-loop containing nucleotide triphosphate hydrolases"/>
    <property type="match status" value="1"/>
</dbReference>
<evidence type="ECO:0000256" key="3">
    <source>
        <dbReference type="ARBA" id="ARBA00023288"/>
    </source>
</evidence>
<proteinExistence type="predicted"/>
<dbReference type="InterPro" id="IPR005225">
    <property type="entry name" value="Small_GTP-bd"/>
</dbReference>
<dbReference type="PROSITE" id="PS51420">
    <property type="entry name" value="RHO"/>
    <property type="match status" value="1"/>
</dbReference>
<dbReference type="SMART" id="SM00173">
    <property type="entry name" value="RAS"/>
    <property type="match status" value="1"/>
</dbReference>
<dbReference type="SMART" id="SM00174">
    <property type="entry name" value="RHO"/>
    <property type="match status" value="1"/>
</dbReference>
<accession>A0A6B2LMW0</accession>
<sequence>MVVGDPGAGKTSLLTRFTDDKFYEDPPPYDNKIKELPVANRIVRIQVWDTAGQETFKSITSSYYRGAQGVLIVFDLSNEESFKNARNKWDVEISRFAESSIIRLLVGTKLDLTGERQVRTEDAEDFARNQGMDYVETSAKDNTQVETVFCDIAKSILNESND</sequence>
<dbReference type="FunFam" id="3.40.50.300:FF:001329">
    <property type="entry name" value="Small GTP-binding protein, putative"/>
    <property type="match status" value="1"/>
</dbReference>
<dbReference type="SUPFAM" id="SSF52540">
    <property type="entry name" value="P-loop containing nucleoside triphosphate hydrolases"/>
    <property type="match status" value="1"/>
</dbReference>
<organism evidence="4">
    <name type="scientific">Arcella intermedia</name>
    <dbReference type="NCBI Taxonomy" id="1963864"/>
    <lineage>
        <taxon>Eukaryota</taxon>
        <taxon>Amoebozoa</taxon>
        <taxon>Tubulinea</taxon>
        <taxon>Elardia</taxon>
        <taxon>Arcellinida</taxon>
        <taxon>Sphaerothecina</taxon>
        <taxon>Arcellidae</taxon>
        <taxon>Arcella</taxon>
    </lineage>
</organism>
<dbReference type="InterPro" id="IPR050227">
    <property type="entry name" value="Rab"/>
</dbReference>
<dbReference type="InterPro" id="IPR001806">
    <property type="entry name" value="Small_GTPase"/>
</dbReference>
<protein>
    <submittedName>
        <fullName evidence="4">Uncharacterized protein</fullName>
    </submittedName>
</protein>
<keyword evidence="3" id="KW-0449">Lipoprotein</keyword>
<dbReference type="PROSITE" id="PS51419">
    <property type="entry name" value="RAB"/>
    <property type="match status" value="1"/>
</dbReference>